<gene>
    <name evidence="5" type="ORF">OKIOD_LOCUS14639</name>
</gene>
<comment type="subcellular location">
    <subcellularLocation>
        <location evidence="1 2">Nucleus</location>
    </subcellularLocation>
</comment>
<feature type="compositionally biased region" description="Low complexity" evidence="3">
    <location>
        <begin position="63"/>
        <end position="72"/>
    </location>
</feature>
<reference evidence="5 6" key="1">
    <citation type="submission" date="2021-04" db="EMBL/GenBank/DDBJ databases">
        <authorList>
            <person name="Bliznina A."/>
        </authorList>
    </citation>
    <scope>NUCLEOTIDE SEQUENCE [LARGE SCALE GENOMIC DNA]</scope>
</reference>
<proteinExistence type="predicted"/>
<feature type="compositionally biased region" description="Basic and acidic residues" evidence="3">
    <location>
        <begin position="95"/>
        <end position="106"/>
    </location>
</feature>
<evidence type="ECO:0000256" key="2">
    <source>
        <dbReference type="RuleBase" id="RU000682"/>
    </source>
</evidence>
<feature type="domain" description="Homeobox" evidence="4">
    <location>
        <begin position="1"/>
        <end position="39"/>
    </location>
</feature>
<dbReference type="Gene3D" id="1.10.10.60">
    <property type="entry name" value="Homeodomain-like"/>
    <property type="match status" value="1"/>
</dbReference>
<accession>A0ABN7T585</accession>
<feature type="DNA-binding region" description="Homeobox" evidence="1">
    <location>
        <begin position="3"/>
        <end position="40"/>
    </location>
</feature>
<evidence type="ECO:0000256" key="3">
    <source>
        <dbReference type="SAM" id="MobiDB-lite"/>
    </source>
</evidence>
<dbReference type="PROSITE" id="PS50071">
    <property type="entry name" value="HOMEOBOX_2"/>
    <property type="match status" value="1"/>
</dbReference>
<evidence type="ECO:0000313" key="6">
    <source>
        <dbReference type="Proteomes" id="UP001158576"/>
    </source>
</evidence>
<sequence>MNDPYPSRAVREALSVEVNMPMNKINNWMSSRRQKYKRENIPLPGQEIVTPGTPGRPKKVETSISSPSPSSSIQLAVATLPRPVERLPPISTPRPKGEVDSKTEKRSFYRKTLEGLNRSRNKRSEGIMELQEKILALQQKLEEQMGIYKSETEMIDNLKTNATVDDIQLSGDEDNQSDEEDVVVTLLNLKGEPADDDEN</sequence>
<dbReference type="InterPro" id="IPR009057">
    <property type="entry name" value="Homeodomain-like_sf"/>
</dbReference>
<dbReference type="EMBL" id="OU015567">
    <property type="protein sequence ID" value="CAG5111583.1"/>
    <property type="molecule type" value="Genomic_DNA"/>
</dbReference>
<protein>
    <submittedName>
        <fullName evidence="5">Oidioi.mRNA.OKI2018_I69.chr2.g5874.t1.cds</fullName>
    </submittedName>
</protein>
<name>A0ABN7T585_OIKDI</name>
<keyword evidence="1 2" id="KW-0371">Homeobox</keyword>
<keyword evidence="6" id="KW-1185">Reference proteome</keyword>
<dbReference type="InterPro" id="IPR001356">
    <property type="entry name" value="HD"/>
</dbReference>
<dbReference type="CDD" id="cd00086">
    <property type="entry name" value="homeodomain"/>
    <property type="match status" value="1"/>
</dbReference>
<keyword evidence="1 2" id="KW-0539">Nucleus</keyword>
<feature type="region of interest" description="Disordered" evidence="3">
    <location>
        <begin position="85"/>
        <end position="106"/>
    </location>
</feature>
<feature type="region of interest" description="Disordered" evidence="3">
    <location>
        <begin position="39"/>
        <end position="72"/>
    </location>
</feature>
<keyword evidence="1 2" id="KW-0238">DNA-binding</keyword>
<evidence type="ECO:0000256" key="1">
    <source>
        <dbReference type="PROSITE-ProRule" id="PRU00108"/>
    </source>
</evidence>
<evidence type="ECO:0000313" key="5">
    <source>
        <dbReference type="EMBL" id="CAG5111583.1"/>
    </source>
</evidence>
<organism evidence="5 6">
    <name type="scientific">Oikopleura dioica</name>
    <name type="common">Tunicate</name>
    <dbReference type="NCBI Taxonomy" id="34765"/>
    <lineage>
        <taxon>Eukaryota</taxon>
        <taxon>Metazoa</taxon>
        <taxon>Chordata</taxon>
        <taxon>Tunicata</taxon>
        <taxon>Appendicularia</taxon>
        <taxon>Copelata</taxon>
        <taxon>Oikopleuridae</taxon>
        <taxon>Oikopleura</taxon>
    </lineage>
</organism>
<dbReference type="SUPFAM" id="SSF46689">
    <property type="entry name" value="Homeodomain-like"/>
    <property type="match status" value="1"/>
</dbReference>
<dbReference type="Proteomes" id="UP001158576">
    <property type="component" value="Chromosome 2"/>
</dbReference>
<dbReference type="Pfam" id="PF00046">
    <property type="entry name" value="Homeodomain"/>
    <property type="match status" value="1"/>
</dbReference>
<evidence type="ECO:0000259" key="4">
    <source>
        <dbReference type="PROSITE" id="PS50071"/>
    </source>
</evidence>